<protein>
    <recommendedName>
        <fullName evidence="4">Tr-type G domain-containing protein</fullName>
    </recommendedName>
</protein>
<evidence type="ECO:0000256" key="3">
    <source>
        <dbReference type="ARBA" id="ARBA00023134"/>
    </source>
</evidence>
<keyword evidence="3" id="KW-0342">GTP-binding</keyword>
<dbReference type="InterPro" id="IPR009000">
    <property type="entry name" value="Transl_B-barrel_sf"/>
</dbReference>
<dbReference type="SMART" id="SM00838">
    <property type="entry name" value="EFG_C"/>
    <property type="match status" value="1"/>
</dbReference>
<dbReference type="Gene3D" id="3.30.230.10">
    <property type="match status" value="1"/>
</dbReference>
<dbReference type="InterPro" id="IPR035647">
    <property type="entry name" value="EFG_III/V"/>
</dbReference>
<dbReference type="InterPro" id="IPR027417">
    <property type="entry name" value="P-loop_NTPase"/>
</dbReference>
<accession>A0A419ST68</accession>
<dbReference type="InterPro" id="IPR000795">
    <property type="entry name" value="T_Tr_GTP-bd_dom"/>
</dbReference>
<dbReference type="GO" id="GO:0005525">
    <property type="term" value="F:GTP binding"/>
    <property type="evidence" value="ECO:0007669"/>
    <property type="project" value="UniProtKB-KW"/>
</dbReference>
<dbReference type="InterPro" id="IPR000640">
    <property type="entry name" value="EFG_V-like"/>
</dbReference>
<keyword evidence="1" id="KW-0547">Nucleotide-binding</keyword>
<dbReference type="RefSeq" id="WP_120198410.1">
    <property type="nucleotide sequence ID" value="NZ_MCIA01000034.1"/>
</dbReference>
<dbReference type="Pfam" id="PF14492">
    <property type="entry name" value="EFG_III"/>
    <property type="match status" value="1"/>
</dbReference>
<feature type="domain" description="Tr-type G" evidence="4">
    <location>
        <begin position="1"/>
        <end position="238"/>
    </location>
</feature>
<dbReference type="GO" id="GO:0032790">
    <property type="term" value="P:ribosome disassembly"/>
    <property type="evidence" value="ECO:0007669"/>
    <property type="project" value="TreeGrafter"/>
</dbReference>
<dbReference type="InterPro" id="IPR005517">
    <property type="entry name" value="Transl_elong_EFG/EF2_IV"/>
</dbReference>
<evidence type="ECO:0000256" key="2">
    <source>
        <dbReference type="ARBA" id="ARBA00022917"/>
    </source>
</evidence>
<dbReference type="InterPro" id="IPR053905">
    <property type="entry name" value="EF-G-like_DII"/>
</dbReference>
<comment type="caution">
    <text evidence="5">The sequence shown here is derived from an EMBL/GenBank/DDBJ whole genome shotgun (WGS) entry which is preliminary data.</text>
</comment>
<dbReference type="Gene3D" id="3.40.50.300">
    <property type="entry name" value="P-loop containing nucleotide triphosphate hydrolases"/>
    <property type="match status" value="1"/>
</dbReference>
<keyword evidence="6" id="KW-1185">Reference proteome</keyword>
<dbReference type="SUPFAM" id="SSF54211">
    <property type="entry name" value="Ribosomal protein S5 domain 2-like"/>
    <property type="match status" value="1"/>
</dbReference>
<evidence type="ECO:0000313" key="6">
    <source>
        <dbReference type="Proteomes" id="UP000284277"/>
    </source>
</evidence>
<dbReference type="GO" id="GO:0003924">
    <property type="term" value="F:GTPase activity"/>
    <property type="evidence" value="ECO:0007669"/>
    <property type="project" value="InterPro"/>
</dbReference>
<dbReference type="SMART" id="SM00889">
    <property type="entry name" value="EFG_IV"/>
    <property type="match status" value="1"/>
</dbReference>
<proteinExistence type="predicted"/>
<gene>
    <name evidence="5" type="ORF">BET01_09490</name>
</gene>
<dbReference type="Gene3D" id="2.40.30.10">
    <property type="entry name" value="Translation factors"/>
    <property type="match status" value="1"/>
</dbReference>
<evidence type="ECO:0000256" key="1">
    <source>
        <dbReference type="ARBA" id="ARBA00022741"/>
    </source>
</evidence>
<dbReference type="Pfam" id="PF03764">
    <property type="entry name" value="EFG_IV"/>
    <property type="match status" value="1"/>
</dbReference>
<dbReference type="Gene3D" id="3.30.70.240">
    <property type="match status" value="1"/>
</dbReference>
<dbReference type="InterPro" id="IPR005225">
    <property type="entry name" value="Small_GTP-bd"/>
</dbReference>
<dbReference type="PANTHER" id="PTHR43261">
    <property type="entry name" value="TRANSLATION ELONGATION FACTOR G-RELATED"/>
    <property type="match status" value="1"/>
</dbReference>
<dbReference type="Proteomes" id="UP000284277">
    <property type="component" value="Unassembled WGS sequence"/>
</dbReference>
<dbReference type="EMBL" id="MCIA01000034">
    <property type="protein sequence ID" value="RKD28451.1"/>
    <property type="molecule type" value="Genomic_DNA"/>
</dbReference>
<dbReference type="PRINTS" id="PR01037">
    <property type="entry name" value="TCRTETOQM"/>
</dbReference>
<evidence type="ECO:0000313" key="5">
    <source>
        <dbReference type="EMBL" id="RKD28451.1"/>
    </source>
</evidence>
<dbReference type="InterPro" id="IPR020568">
    <property type="entry name" value="Ribosomal_Su5_D2-typ_SF"/>
</dbReference>
<dbReference type="GO" id="GO:0006412">
    <property type="term" value="P:translation"/>
    <property type="evidence" value="ECO:0007669"/>
    <property type="project" value="UniProtKB-KW"/>
</dbReference>
<dbReference type="Pfam" id="PF22042">
    <property type="entry name" value="EF-G_D2"/>
    <property type="match status" value="1"/>
</dbReference>
<dbReference type="SUPFAM" id="SSF50447">
    <property type="entry name" value="Translation proteins"/>
    <property type="match status" value="1"/>
</dbReference>
<dbReference type="Pfam" id="PF00009">
    <property type="entry name" value="GTP_EFTU"/>
    <property type="match status" value="1"/>
</dbReference>
<name>A0A419ST68_9FIRM</name>
<keyword evidence="2" id="KW-0648">Protein biosynthesis</keyword>
<evidence type="ECO:0000259" key="4">
    <source>
        <dbReference type="PROSITE" id="PS51722"/>
    </source>
</evidence>
<sequence>MKVTYGILAHVDAGKTTFSEQILYQENVIRSLGRVDTKTACLDHDEIEKTRGITIYSDMAGYIRNNNTYYLVDTPGHVDFSAEMERTLEIMDYAVLVVNGSDGVQGHTETIWRLLERYQIPVFLFINKLDLASASYERTLMEIQRQLSNQVLDFQNINLKNGMEDSFTDDLIENVSEEEESLVDKWLEGTITYEDIRPFLVTQIKSRRLFPCFCGSALKGEGMNEFLSAFYELTETNYESSDLFRGKVFKIRYDEQQIRMTYLKVLSGSIKVRDVVFESDKVYQIRLFRGEKYTTTTEAFAGDVIAVTGPVNTLAGQGLGAYENVLVPVLYPALQARVKYPSDIPDQTISHIFHVLEEEDPSLKREWEESLHQLKVNVMGKIQLEVMEETILRRFQVPVTFGKPEVVYMETVKGTVKGYGHFEPLRHYAEVALRIDPAPRGEGILFESECHVDRLGINFQNLIRTHVFEYVHKGVLTGSTLTDVKIVLIDGISHIKHTEGGDFREAVYRAIRQGLMKADNILLEPYYQFNLSVPSSLTGKLLNDITRRYGAFELPVEGENGRTVITGTGSVSSFMNYGEELMVMTGGRAGISMGFSHYDICHNQDEIVASYEYNADADVKNPSCSVFCQKGTSFVVNWDKAEDYMHTLR</sequence>
<dbReference type="OrthoDB" id="9801472at2"/>
<dbReference type="PRINTS" id="PR00315">
    <property type="entry name" value="ELONGATNFCT"/>
</dbReference>
<dbReference type="NCBIfam" id="TIGR00231">
    <property type="entry name" value="small_GTP"/>
    <property type="match status" value="1"/>
</dbReference>
<dbReference type="SUPFAM" id="SSF52540">
    <property type="entry name" value="P-loop containing nucleoside triphosphate hydrolases"/>
    <property type="match status" value="1"/>
</dbReference>
<dbReference type="AlphaFoldDB" id="A0A419ST68"/>
<dbReference type="Pfam" id="PF00679">
    <property type="entry name" value="EFG_C"/>
    <property type="match status" value="1"/>
</dbReference>
<dbReference type="InterPro" id="IPR041095">
    <property type="entry name" value="EFG_II"/>
</dbReference>
<dbReference type="PROSITE" id="PS51722">
    <property type="entry name" value="G_TR_2"/>
    <property type="match status" value="1"/>
</dbReference>
<dbReference type="Gene3D" id="3.30.70.870">
    <property type="entry name" value="Elongation Factor G (Translational Gtpase), domain 3"/>
    <property type="match status" value="1"/>
</dbReference>
<dbReference type="InterPro" id="IPR014721">
    <property type="entry name" value="Ribsml_uS5_D2-typ_fold_subgr"/>
</dbReference>
<organism evidence="5 6">
    <name type="scientific">Lacrimispora algidixylanolytica</name>
    <dbReference type="NCBI Taxonomy" id="94868"/>
    <lineage>
        <taxon>Bacteria</taxon>
        <taxon>Bacillati</taxon>
        <taxon>Bacillota</taxon>
        <taxon>Clostridia</taxon>
        <taxon>Lachnospirales</taxon>
        <taxon>Lachnospiraceae</taxon>
        <taxon>Lacrimispora</taxon>
    </lineage>
</organism>
<dbReference type="PANTHER" id="PTHR43261:SF1">
    <property type="entry name" value="RIBOSOME-RELEASING FACTOR 2, MITOCHONDRIAL"/>
    <property type="match status" value="1"/>
</dbReference>
<reference evidence="5 6" key="1">
    <citation type="submission" date="2016-08" db="EMBL/GenBank/DDBJ databases">
        <title>A new outlook on sporulation: Clostridium algidixylanolyticum.</title>
        <authorList>
            <person name="Poppleton D.I."/>
            <person name="Gribaldo S."/>
        </authorList>
    </citation>
    <scope>NUCLEOTIDE SEQUENCE [LARGE SCALE GENOMIC DNA]</scope>
    <source>
        <strain evidence="5 6">SPL73</strain>
    </source>
</reference>
<dbReference type="SUPFAM" id="SSF54980">
    <property type="entry name" value="EF-G C-terminal domain-like"/>
    <property type="match status" value="2"/>
</dbReference>